<reference evidence="2" key="1">
    <citation type="journal article" date="2017" name="Nat. Commun.">
        <title>The North American bullfrog draft genome provides insight into hormonal regulation of long noncoding RNA.</title>
        <authorList>
            <person name="Hammond S.A."/>
            <person name="Warren R.L."/>
            <person name="Vandervalk B.P."/>
            <person name="Kucuk E."/>
            <person name="Khan H."/>
            <person name="Gibb E.A."/>
            <person name="Pandoh P."/>
            <person name="Kirk H."/>
            <person name="Zhao Y."/>
            <person name="Jones M."/>
            <person name="Mungall A.J."/>
            <person name="Coope R."/>
            <person name="Pleasance S."/>
            <person name="Moore R.A."/>
            <person name="Holt R.A."/>
            <person name="Round J.M."/>
            <person name="Ohora S."/>
            <person name="Walle B.V."/>
            <person name="Veldhoen N."/>
            <person name="Helbing C.C."/>
            <person name="Birol I."/>
        </authorList>
    </citation>
    <scope>NUCLEOTIDE SEQUENCE [LARGE SCALE GENOMIC DNA]</scope>
</reference>
<evidence type="ECO:0000313" key="2">
    <source>
        <dbReference type="Proteomes" id="UP000228934"/>
    </source>
</evidence>
<sequence>MLCLYFMSEVYNHFNIRVYSRLVCNKLKCTCRPGKLTLTVCIAGTSAWISCKMALGLQKPGVLYHATNYLVASFGPSCLA</sequence>
<accession>A0A2G9QBW0</accession>
<protein>
    <submittedName>
        <fullName evidence="1">Uncharacterized protein</fullName>
    </submittedName>
</protein>
<name>A0A2G9QBW0_AQUCT</name>
<evidence type="ECO:0000313" key="1">
    <source>
        <dbReference type="EMBL" id="PIO12543.1"/>
    </source>
</evidence>
<gene>
    <name evidence="1" type="ORF">AB205_0201720</name>
</gene>
<proteinExistence type="predicted"/>
<dbReference type="AlphaFoldDB" id="A0A2G9QBW0"/>
<organism evidence="1 2">
    <name type="scientific">Aquarana catesbeiana</name>
    <name type="common">American bullfrog</name>
    <name type="synonym">Rana catesbeiana</name>
    <dbReference type="NCBI Taxonomy" id="8400"/>
    <lineage>
        <taxon>Eukaryota</taxon>
        <taxon>Metazoa</taxon>
        <taxon>Chordata</taxon>
        <taxon>Craniata</taxon>
        <taxon>Vertebrata</taxon>
        <taxon>Euteleostomi</taxon>
        <taxon>Amphibia</taxon>
        <taxon>Batrachia</taxon>
        <taxon>Anura</taxon>
        <taxon>Neobatrachia</taxon>
        <taxon>Ranoidea</taxon>
        <taxon>Ranidae</taxon>
        <taxon>Aquarana</taxon>
    </lineage>
</organism>
<keyword evidence="2" id="KW-1185">Reference proteome</keyword>
<dbReference type="Proteomes" id="UP000228934">
    <property type="component" value="Unassembled WGS sequence"/>
</dbReference>
<dbReference type="EMBL" id="KZ043818">
    <property type="protein sequence ID" value="PIO12543.1"/>
    <property type="molecule type" value="Genomic_DNA"/>
</dbReference>